<feature type="compositionally biased region" description="Acidic residues" evidence="10">
    <location>
        <begin position="44"/>
        <end position="66"/>
    </location>
</feature>
<feature type="compositionally biased region" description="Basic and acidic residues" evidence="10">
    <location>
        <begin position="214"/>
        <end position="226"/>
    </location>
</feature>
<evidence type="ECO:0000256" key="3">
    <source>
        <dbReference type="ARBA" id="ARBA00022517"/>
    </source>
</evidence>
<dbReference type="GO" id="GO:0005730">
    <property type="term" value="C:nucleolus"/>
    <property type="evidence" value="ECO:0007669"/>
    <property type="project" value="UniProtKB-SubCell"/>
</dbReference>
<dbReference type="PANTHER" id="PTHR21738">
    <property type="entry name" value="RIBOSOMAL RNA PROCESSING PROTEIN 36 HOMOLOG"/>
    <property type="match status" value="1"/>
</dbReference>
<dbReference type="OrthoDB" id="448446at2759"/>
<evidence type="ECO:0000256" key="9">
    <source>
        <dbReference type="RuleBase" id="RU368027"/>
    </source>
</evidence>
<dbReference type="Pfam" id="PF06102">
    <property type="entry name" value="RRP36"/>
    <property type="match status" value="1"/>
</dbReference>
<evidence type="ECO:0000256" key="5">
    <source>
        <dbReference type="ARBA" id="ARBA00023054"/>
    </source>
</evidence>
<accession>A0A5C3ET86</accession>
<keyword evidence="5" id="KW-0175">Coiled coil</keyword>
<keyword evidence="12" id="KW-1185">Reference proteome</keyword>
<feature type="compositionally biased region" description="Basic and acidic residues" evidence="10">
    <location>
        <begin position="378"/>
        <end position="401"/>
    </location>
</feature>
<dbReference type="EMBL" id="OOIP01000001">
    <property type="protein sequence ID" value="SPO34727.1"/>
    <property type="molecule type" value="Genomic_DNA"/>
</dbReference>
<feature type="compositionally biased region" description="Acidic residues" evidence="10">
    <location>
        <begin position="89"/>
        <end position="126"/>
    </location>
</feature>
<sequence length="513" mass="57324">MPAASSSARKAPTAARGKPSKQQSAPAFEQDSDDDQGSLHLSTDDDEASDSGDEEQVTDDSEDEDDQRSTFGRQNDDEDDQERRFAQFVDEDDLDDDDDDEEDDDGSEEDDSDSESDSDVGSDEEAQVAAYTRKQQEKQLKEQMKNIPFSALVKARQQLGDDSQDSDADDSASIGLSDLEPDEFEADRQRLAAGKKGKKAIKGRADAADEDDNLEAKRREVKERLRQLKGRNGGDADGSDAEQEDRRAIRRRDREEREQKELEKRANKHAPTEMSSRKPVSRRRNVVEIASSKVRDPRFDSLSGGATNSDLFSKSYSFLPELLKNELQTLKTVHGKLRKQEANQAGPKAKSEVALGIRAERQKVEMALRRAEGLACERERRDRETELKRKLKRQNKERVEQGLKPFYVKKSEQRAMLLKDKYDQLAGGDGGDAASKDKRKSLKKALERRRKKNVQKERKDMPVGMSLGLGGAAVPKRKRDGDASAAAGPSRTQSGQKPSRTDGQPAKKRGRRG</sequence>
<feature type="region of interest" description="Disordered" evidence="10">
    <location>
        <begin position="155"/>
        <end position="307"/>
    </location>
</feature>
<evidence type="ECO:0000256" key="2">
    <source>
        <dbReference type="ARBA" id="ARBA00009418"/>
    </source>
</evidence>
<evidence type="ECO:0000256" key="10">
    <source>
        <dbReference type="SAM" id="MobiDB-lite"/>
    </source>
</evidence>
<feature type="region of interest" description="Disordered" evidence="10">
    <location>
        <begin position="1"/>
        <end position="143"/>
    </location>
</feature>
<comment type="subcellular location">
    <subcellularLocation>
        <location evidence="1 9">Nucleus</location>
        <location evidence="1 9">Nucleolus</location>
    </subcellularLocation>
</comment>
<evidence type="ECO:0000256" key="7">
    <source>
        <dbReference type="ARBA" id="ARBA00023274"/>
    </source>
</evidence>
<feature type="compositionally biased region" description="Polar residues" evidence="10">
    <location>
        <begin position="490"/>
        <end position="502"/>
    </location>
</feature>
<feature type="region of interest" description="Disordered" evidence="10">
    <location>
        <begin position="423"/>
        <end position="513"/>
    </location>
</feature>
<dbReference type="AlphaFoldDB" id="A0A5C3ET86"/>
<evidence type="ECO:0000256" key="8">
    <source>
        <dbReference type="ARBA" id="ARBA00025053"/>
    </source>
</evidence>
<feature type="compositionally biased region" description="Basic and acidic residues" evidence="10">
    <location>
        <begin position="134"/>
        <end position="143"/>
    </location>
</feature>
<keyword evidence="6 9" id="KW-0539">Nucleus</keyword>
<organism evidence="11 12">
    <name type="scientific">Pseudozyma flocculosa</name>
    <dbReference type="NCBI Taxonomy" id="84751"/>
    <lineage>
        <taxon>Eukaryota</taxon>
        <taxon>Fungi</taxon>
        <taxon>Dikarya</taxon>
        <taxon>Basidiomycota</taxon>
        <taxon>Ustilaginomycotina</taxon>
        <taxon>Ustilaginomycetes</taxon>
        <taxon>Ustilaginales</taxon>
        <taxon>Ustilaginaceae</taxon>
        <taxon>Pseudozyma</taxon>
    </lineage>
</organism>
<dbReference type="PANTHER" id="PTHR21738:SF0">
    <property type="entry name" value="RIBOSOMAL RNA PROCESSING PROTEIN 36 HOMOLOG"/>
    <property type="match status" value="1"/>
</dbReference>
<keyword evidence="4 9" id="KW-0698">rRNA processing</keyword>
<dbReference type="GO" id="GO:0030686">
    <property type="term" value="C:90S preribosome"/>
    <property type="evidence" value="ECO:0007669"/>
    <property type="project" value="TreeGrafter"/>
</dbReference>
<keyword evidence="7 9" id="KW-0687">Ribonucleoprotein</keyword>
<dbReference type="GO" id="GO:0000462">
    <property type="term" value="P:maturation of SSU-rRNA from tricistronic rRNA transcript (SSU-rRNA, 5.8S rRNA, LSU-rRNA)"/>
    <property type="evidence" value="ECO:0007669"/>
    <property type="project" value="TreeGrafter"/>
</dbReference>
<reference evidence="11 12" key="1">
    <citation type="submission" date="2018-03" db="EMBL/GenBank/DDBJ databases">
        <authorList>
            <person name="Guldener U."/>
        </authorList>
    </citation>
    <scope>NUCLEOTIDE SEQUENCE [LARGE SCALE GENOMIC DNA]</scope>
    <source>
        <strain evidence="11 12">DAOM196992</strain>
    </source>
</reference>
<dbReference type="Proteomes" id="UP000323386">
    <property type="component" value="Unassembled WGS sequence"/>
</dbReference>
<comment type="subunit">
    <text evidence="9">Associates with 90S and pre-40S pre-ribosomal particles.</text>
</comment>
<comment type="function">
    <text evidence="8 9">Component of the 90S pre-ribosome involved in the maturation of rRNAs. Required for early cleavages of the pre-RNAs in the 40S ribosomal subunit maturation pathway.</text>
</comment>
<evidence type="ECO:0000313" key="12">
    <source>
        <dbReference type="Proteomes" id="UP000323386"/>
    </source>
</evidence>
<comment type="similarity">
    <text evidence="2 9">Belongs to the RRP36 family.</text>
</comment>
<dbReference type="InterPro" id="IPR009292">
    <property type="entry name" value="RRP36"/>
</dbReference>
<protein>
    <recommendedName>
        <fullName evidence="9">rRNA biogenesis protein RRP36</fullName>
    </recommendedName>
</protein>
<name>A0A5C3ET86_9BASI</name>
<evidence type="ECO:0000256" key="6">
    <source>
        <dbReference type="ARBA" id="ARBA00023242"/>
    </source>
</evidence>
<feature type="compositionally biased region" description="Basic residues" evidence="10">
    <location>
        <begin position="193"/>
        <end position="202"/>
    </location>
</feature>
<proteinExistence type="inferred from homology"/>
<gene>
    <name evidence="11" type="ORF">PSFLO_00198</name>
</gene>
<feature type="region of interest" description="Disordered" evidence="10">
    <location>
        <begin position="378"/>
        <end position="405"/>
    </location>
</feature>
<evidence type="ECO:0000256" key="4">
    <source>
        <dbReference type="ARBA" id="ARBA00022552"/>
    </source>
</evidence>
<feature type="compositionally biased region" description="Basic residues" evidence="10">
    <location>
        <begin position="437"/>
        <end position="453"/>
    </location>
</feature>
<evidence type="ECO:0000313" key="11">
    <source>
        <dbReference type="EMBL" id="SPO34727.1"/>
    </source>
</evidence>
<keyword evidence="3 9" id="KW-0690">Ribosome biogenesis</keyword>
<feature type="compositionally biased region" description="Basic and acidic residues" evidence="10">
    <location>
        <begin position="244"/>
        <end position="265"/>
    </location>
</feature>
<evidence type="ECO:0000256" key="1">
    <source>
        <dbReference type="ARBA" id="ARBA00004604"/>
    </source>
</evidence>